<evidence type="ECO:0008006" key="3">
    <source>
        <dbReference type="Google" id="ProtNLM"/>
    </source>
</evidence>
<evidence type="ECO:0000313" key="2">
    <source>
        <dbReference type="Proteomes" id="UP000707245"/>
    </source>
</evidence>
<accession>A0ABR9FP82</accession>
<dbReference type="RefSeq" id="WP_192542257.1">
    <property type="nucleotide sequence ID" value="NZ_JBQELX010000140.1"/>
</dbReference>
<proteinExistence type="predicted"/>
<keyword evidence="2" id="KW-1185">Reference proteome</keyword>
<reference evidence="1 2" key="1">
    <citation type="submission" date="2020-07" db="EMBL/GenBank/DDBJ databases">
        <title>Halophilic bacteria isolated from french cheeses.</title>
        <authorList>
            <person name="Kothe C.I."/>
            <person name="Farah-Kraiem B."/>
            <person name="Renault P."/>
            <person name="Dridi B."/>
        </authorList>
    </citation>
    <scope>NUCLEOTIDE SEQUENCE [LARGE SCALE GENOMIC DNA]</scope>
    <source>
        <strain evidence="1 2">FME14</strain>
    </source>
</reference>
<dbReference type="InterPro" id="IPR011010">
    <property type="entry name" value="DNA_brk_join_enz"/>
</dbReference>
<dbReference type="Proteomes" id="UP000707245">
    <property type="component" value="Unassembled WGS sequence"/>
</dbReference>
<organism evidence="1 2">
    <name type="scientific">Pseudoalteromonas prydzensis</name>
    <dbReference type="NCBI Taxonomy" id="182141"/>
    <lineage>
        <taxon>Bacteria</taxon>
        <taxon>Pseudomonadati</taxon>
        <taxon>Pseudomonadota</taxon>
        <taxon>Gammaproteobacteria</taxon>
        <taxon>Alteromonadales</taxon>
        <taxon>Pseudoalteromonadaceae</taxon>
        <taxon>Pseudoalteromonas</taxon>
    </lineage>
</organism>
<name>A0ABR9FP82_9GAMM</name>
<comment type="caution">
    <text evidence="1">The sequence shown here is derived from an EMBL/GenBank/DDBJ whole genome shotgun (WGS) entry which is preliminary data.</text>
</comment>
<dbReference type="SUPFAM" id="SSF56349">
    <property type="entry name" value="DNA breaking-rejoining enzymes"/>
    <property type="match status" value="1"/>
</dbReference>
<protein>
    <recommendedName>
        <fullName evidence="3">Core-binding (CB) domain-containing protein</fullName>
    </recommendedName>
</protein>
<evidence type="ECO:0000313" key="1">
    <source>
        <dbReference type="EMBL" id="MBE0458628.1"/>
    </source>
</evidence>
<gene>
    <name evidence="1" type="ORF">EI167_14465</name>
</gene>
<sequence>MHLLLSRHGIWYYRKTYLLSSGKRKEIRKSLRTRDKREAKQLAIKILLLSECPDSARKVTSQLITQEQLPSLSVCISNYIDANKHLWQERHQHRIKGVLSEIPSLILTKANVSTLKKKWLEGKSIATVNKCIGYCSMFYKWVESEYDGIENPFNGLKIKGHIENSRTAYTKDELHTFYTQALKLRDRGQELRDPQK</sequence>
<dbReference type="EMBL" id="RRZA01000046">
    <property type="protein sequence ID" value="MBE0458628.1"/>
    <property type="molecule type" value="Genomic_DNA"/>
</dbReference>